<keyword evidence="4" id="KW-0255">Endonuclease</keyword>
<evidence type="ECO:0000256" key="1">
    <source>
        <dbReference type="ARBA" id="ARBA00022679"/>
    </source>
</evidence>
<evidence type="ECO:0000313" key="9">
    <source>
        <dbReference type="Proteomes" id="UP000257109"/>
    </source>
</evidence>
<dbReference type="InterPro" id="IPR041373">
    <property type="entry name" value="RT_RNaseH"/>
</dbReference>
<evidence type="ECO:0000256" key="6">
    <source>
        <dbReference type="ARBA" id="ARBA00022918"/>
    </source>
</evidence>
<keyword evidence="1" id="KW-0808">Transferase</keyword>
<feature type="non-terminal residue" evidence="8">
    <location>
        <position position="314"/>
    </location>
</feature>
<evidence type="ECO:0000259" key="7">
    <source>
        <dbReference type="Pfam" id="PF17917"/>
    </source>
</evidence>
<protein>
    <recommendedName>
        <fullName evidence="7">Reverse transcriptase RNase H-like domain-containing protein</fullName>
    </recommendedName>
</protein>
<evidence type="ECO:0000256" key="2">
    <source>
        <dbReference type="ARBA" id="ARBA00022695"/>
    </source>
</evidence>
<dbReference type="Pfam" id="PF17917">
    <property type="entry name" value="RT_RNaseH"/>
    <property type="match status" value="1"/>
</dbReference>
<evidence type="ECO:0000256" key="5">
    <source>
        <dbReference type="ARBA" id="ARBA00022801"/>
    </source>
</evidence>
<evidence type="ECO:0000256" key="4">
    <source>
        <dbReference type="ARBA" id="ARBA00022759"/>
    </source>
</evidence>
<feature type="non-terminal residue" evidence="8">
    <location>
        <position position="1"/>
    </location>
</feature>
<name>A0A371EYQ2_MUCPR</name>
<feature type="domain" description="Reverse transcriptase RNase H-like" evidence="7">
    <location>
        <begin position="131"/>
        <end position="216"/>
    </location>
</feature>
<dbReference type="EMBL" id="QJKJ01011441">
    <property type="protein sequence ID" value="RDX71168.1"/>
    <property type="molecule type" value="Genomic_DNA"/>
</dbReference>
<dbReference type="Proteomes" id="UP000257109">
    <property type="component" value="Unassembled WGS sequence"/>
</dbReference>
<dbReference type="Gene3D" id="3.30.70.270">
    <property type="match status" value="2"/>
</dbReference>
<dbReference type="GO" id="GO:0003964">
    <property type="term" value="F:RNA-directed DNA polymerase activity"/>
    <property type="evidence" value="ECO:0007669"/>
    <property type="project" value="UniProtKB-KW"/>
</dbReference>
<dbReference type="GO" id="GO:0016787">
    <property type="term" value="F:hydrolase activity"/>
    <property type="evidence" value="ECO:0007669"/>
    <property type="project" value="UniProtKB-KW"/>
</dbReference>
<reference evidence="8" key="1">
    <citation type="submission" date="2018-05" db="EMBL/GenBank/DDBJ databases">
        <title>Draft genome of Mucuna pruriens seed.</title>
        <authorList>
            <person name="Nnadi N.E."/>
            <person name="Vos R."/>
            <person name="Hasami M.H."/>
            <person name="Devisetty U.K."/>
            <person name="Aguiy J.C."/>
        </authorList>
    </citation>
    <scope>NUCLEOTIDE SEQUENCE [LARGE SCALE GENOMIC DNA]</scope>
    <source>
        <strain evidence="8">JCA_2017</strain>
    </source>
</reference>
<keyword evidence="3" id="KW-0540">Nuclease</keyword>
<accession>A0A371EYQ2</accession>
<comment type="caution">
    <text evidence="8">The sequence shown here is derived from an EMBL/GenBank/DDBJ whole genome shotgun (WGS) entry which is preliminary data.</text>
</comment>
<dbReference type="PANTHER" id="PTHR37984">
    <property type="entry name" value="PROTEIN CBG26694"/>
    <property type="match status" value="1"/>
</dbReference>
<dbReference type="InterPro" id="IPR043128">
    <property type="entry name" value="Rev_trsase/Diguanyl_cyclase"/>
</dbReference>
<proteinExistence type="predicted"/>
<dbReference type="CDD" id="cd01647">
    <property type="entry name" value="RT_LTR"/>
    <property type="match status" value="1"/>
</dbReference>
<dbReference type="InterPro" id="IPR050951">
    <property type="entry name" value="Retrovirus_Pol_polyprotein"/>
</dbReference>
<dbReference type="PANTHER" id="PTHR37984:SF5">
    <property type="entry name" value="PROTEIN NYNRIN-LIKE"/>
    <property type="match status" value="1"/>
</dbReference>
<organism evidence="8 9">
    <name type="scientific">Mucuna pruriens</name>
    <name type="common">Velvet bean</name>
    <name type="synonym">Dolichos pruriens</name>
    <dbReference type="NCBI Taxonomy" id="157652"/>
    <lineage>
        <taxon>Eukaryota</taxon>
        <taxon>Viridiplantae</taxon>
        <taxon>Streptophyta</taxon>
        <taxon>Embryophyta</taxon>
        <taxon>Tracheophyta</taxon>
        <taxon>Spermatophyta</taxon>
        <taxon>Magnoliopsida</taxon>
        <taxon>eudicotyledons</taxon>
        <taxon>Gunneridae</taxon>
        <taxon>Pentapetalae</taxon>
        <taxon>rosids</taxon>
        <taxon>fabids</taxon>
        <taxon>Fabales</taxon>
        <taxon>Fabaceae</taxon>
        <taxon>Papilionoideae</taxon>
        <taxon>50 kb inversion clade</taxon>
        <taxon>NPAAA clade</taxon>
        <taxon>indigoferoid/millettioid clade</taxon>
        <taxon>Phaseoleae</taxon>
        <taxon>Mucuna</taxon>
    </lineage>
</organism>
<dbReference type="SUPFAM" id="SSF56672">
    <property type="entry name" value="DNA/RNA polymerases"/>
    <property type="match status" value="1"/>
</dbReference>
<dbReference type="GO" id="GO:0004519">
    <property type="term" value="F:endonuclease activity"/>
    <property type="evidence" value="ECO:0007669"/>
    <property type="project" value="UniProtKB-KW"/>
</dbReference>
<keyword evidence="6" id="KW-0695">RNA-directed DNA polymerase</keyword>
<dbReference type="AlphaFoldDB" id="A0A371EYQ2"/>
<keyword evidence="2" id="KW-0548">Nucleotidyltransferase</keyword>
<gene>
    <name evidence="8" type="ORF">CR513_49519</name>
</gene>
<dbReference type="InterPro" id="IPR043502">
    <property type="entry name" value="DNA/RNA_pol_sf"/>
</dbReference>
<dbReference type="Gene3D" id="3.10.10.10">
    <property type="entry name" value="HIV Type 1 Reverse Transcriptase, subunit A, domain 1"/>
    <property type="match status" value="1"/>
</dbReference>
<keyword evidence="5" id="KW-0378">Hydrolase</keyword>
<dbReference type="CDD" id="cd09274">
    <property type="entry name" value="RNase_HI_RT_Ty3"/>
    <property type="match status" value="1"/>
</dbReference>
<dbReference type="OrthoDB" id="1434098at2759"/>
<evidence type="ECO:0000313" key="8">
    <source>
        <dbReference type="EMBL" id="RDX71168.1"/>
    </source>
</evidence>
<evidence type="ECO:0000256" key="3">
    <source>
        <dbReference type="ARBA" id="ARBA00022722"/>
    </source>
</evidence>
<sequence length="314" mass="37724">MKKKDESIRLCIDYHQLNEMMIKNRYSLPRTYDLMDQLVGGIDLRLGYHQIRVKFEDILKTSFRTNYGYYECMFMTYDDILVYSKIKEEHVEHLIVVLQVLKDKGIVVNPYKIEAMFKKRLTSTNILVFPPFVVYYNESKMGLEGVLMQRGKTHERNYPTHDLELATMVFVLKMWRWYLHGTKFEMFSDHKFLRYLFDQNELNMRQRKWFEYLKDFDFGLSYHQGKSNVVAHTLSRKPLHVYTLIVRELDLIVQFRDLSQVCEVTFKSMMRLGMFKITNCDTLYLMIYLLIKIKYAIHLLAKDSHVLSTSIENK</sequence>
<keyword evidence="9" id="KW-1185">Reference proteome</keyword>